<protein>
    <recommendedName>
        <fullName evidence="3">Nudix hydrolase domain-containing protein</fullName>
    </recommendedName>
</protein>
<feature type="domain" description="Nudix hydrolase" evidence="3">
    <location>
        <begin position="108"/>
        <end position="237"/>
    </location>
</feature>
<dbReference type="PRINTS" id="PR00502">
    <property type="entry name" value="NUDIXFAMILY"/>
</dbReference>
<dbReference type="Proteomes" id="UP000625780">
    <property type="component" value="Unassembled WGS sequence"/>
</dbReference>
<proteinExistence type="inferred from homology"/>
<dbReference type="InterPro" id="IPR000086">
    <property type="entry name" value="NUDIX_hydrolase_dom"/>
</dbReference>
<dbReference type="PANTHER" id="PTHR43736">
    <property type="entry name" value="ADP-RIBOSE PYROPHOSPHATASE"/>
    <property type="match status" value="1"/>
</dbReference>
<reference evidence="5" key="1">
    <citation type="journal article" date="2019" name="Int. J. Syst. Evol. Microbiol.">
        <title>The Global Catalogue of Microorganisms (GCM) 10K type strain sequencing project: providing services to taxonomists for standard genome sequencing and annotation.</title>
        <authorList>
            <consortium name="The Broad Institute Genomics Platform"/>
            <consortium name="The Broad Institute Genome Sequencing Center for Infectious Disease"/>
            <person name="Wu L."/>
            <person name="Ma J."/>
        </authorList>
    </citation>
    <scope>NUCLEOTIDE SEQUENCE [LARGE SCALE GENOMIC DNA]</scope>
    <source>
        <strain evidence="5">CGMCC 1.12606</strain>
    </source>
</reference>
<dbReference type="PROSITE" id="PS51462">
    <property type="entry name" value="NUDIX"/>
    <property type="match status" value="1"/>
</dbReference>
<evidence type="ECO:0000256" key="1">
    <source>
        <dbReference type="ARBA" id="ARBA00022801"/>
    </source>
</evidence>
<evidence type="ECO:0000256" key="2">
    <source>
        <dbReference type="RuleBase" id="RU003476"/>
    </source>
</evidence>
<dbReference type="Gene3D" id="3.90.79.10">
    <property type="entry name" value="Nucleoside Triphosphate Pyrophosphohydrolase"/>
    <property type="match status" value="1"/>
</dbReference>
<comment type="similarity">
    <text evidence="2">Belongs to the Nudix hydrolase family.</text>
</comment>
<dbReference type="CDD" id="cd03673">
    <property type="entry name" value="NUDIX_Ap6A_hydrolase"/>
    <property type="match status" value="1"/>
</dbReference>
<dbReference type="InterPro" id="IPR020084">
    <property type="entry name" value="NUDIX_hydrolase_CS"/>
</dbReference>
<keyword evidence="1 2" id="KW-0378">Hydrolase</keyword>
<dbReference type="InterPro" id="IPR015797">
    <property type="entry name" value="NUDIX_hydrolase-like_dom_sf"/>
</dbReference>
<evidence type="ECO:0000259" key="3">
    <source>
        <dbReference type="PROSITE" id="PS51462"/>
    </source>
</evidence>
<dbReference type="PROSITE" id="PS00893">
    <property type="entry name" value="NUDIX_BOX"/>
    <property type="match status" value="1"/>
</dbReference>
<dbReference type="SUPFAM" id="SSF55811">
    <property type="entry name" value="Nudix"/>
    <property type="match status" value="1"/>
</dbReference>
<keyword evidence="5" id="KW-1185">Reference proteome</keyword>
<dbReference type="EMBL" id="BMFH01000001">
    <property type="protein sequence ID" value="GGD44303.1"/>
    <property type="molecule type" value="Genomic_DNA"/>
</dbReference>
<dbReference type="Pfam" id="PF00293">
    <property type="entry name" value="NUDIX"/>
    <property type="match status" value="1"/>
</dbReference>
<evidence type="ECO:0000313" key="5">
    <source>
        <dbReference type="Proteomes" id="UP000625780"/>
    </source>
</evidence>
<accession>A0ABQ1QVI7</accession>
<sequence>MGEFQPEAHLKGFSGLNLIALICNRSSAVLLAVCLSKIIAQMYKVFVNDAPLILTNKLSETVNGEYFPLNGTAINTAIDALAKKKLPAAYIYHPNHEEILKKFTKKIPLEVAAGGVVTNKEGKVLFIYRNDKWDLPKGMMDKGETIEECAIREVTEETGVKGLKIENFLKTTYHVYKRKGSYGLKEVHWYAMKTSYKGKLVGQKSENIEKVKWKGPKKIKKALENSYTNIRSLFEIDNFH</sequence>
<evidence type="ECO:0000313" key="4">
    <source>
        <dbReference type="EMBL" id="GGD44303.1"/>
    </source>
</evidence>
<name>A0ABQ1QVI7_9FLAO</name>
<comment type="caution">
    <text evidence="4">The sequence shown here is derived from an EMBL/GenBank/DDBJ whole genome shotgun (WGS) entry which is preliminary data.</text>
</comment>
<gene>
    <name evidence="4" type="ORF">GCM10011361_09130</name>
</gene>
<organism evidence="4 5">
    <name type="scientific">Muriicola marianensis</name>
    <dbReference type="NCBI Taxonomy" id="1324801"/>
    <lineage>
        <taxon>Bacteria</taxon>
        <taxon>Pseudomonadati</taxon>
        <taxon>Bacteroidota</taxon>
        <taxon>Flavobacteriia</taxon>
        <taxon>Flavobacteriales</taxon>
        <taxon>Flavobacteriaceae</taxon>
        <taxon>Muriicola</taxon>
    </lineage>
</organism>
<dbReference type="PANTHER" id="PTHR43736:SF1">
    <property type="entry name" value="DIHYDRONEOPTERIN TRIPHOSPHATE DIPHOSPHATASE"/>
    <property type="match status" value="1"/>
</dbReference>
<dbReference type="InterPro" id="IPR020476">
    <property type="entry name" value="Nudix_hydrolase"/>
</dbReference>